<dbReference type="OrthoDB" id="9814400at2"/>
<dbReference type="InterPro" id="IPR040198">
    <property type="entry name" value="Fido_containing"/>
</dbReference>
<dbReference type="PANTHER" id="PTHR13504:SF38">
    <property type="entry name" value="FIDO DOMAIN-CONTAINING PROTEIN"/>
    <property type="match status" value="1"/>
</dbReference>
<name>A0A0H5DNC4_9BACT</name>
<evidence type="ECO:0000256" key="1">
    <source>
        <dbReference type="PIRSR" id="PIRSR640198-1"/>
    </source>
</evidence>
<dbReference type="SUPFAM" id="SSF140931">
    <property type="entry name" value="Fic-like"/>
    <property type="match status" value="1"/>
</dbReference>
<dbReference type="Pfam" id="PF02661">
    <property type="entry name" value="Fic"/>
    <property type="match status" value="1"/>
</dbReference>
<dbReference type="InterPro" id="IPR003812">
    <property type="entry name" value="Fido"/>
</dbReference>
<dbReference type="PROSITE" id="PS51459">
    <property type="entry name" value="FIDO"/>
    <property type="match status" value="1"/>
</dbReference>
<protein>
    <recommendedName>
        <fullName evidence="2">Fido domain-containing protein</fullName>
    </recommendedName>
</protein>
<sequence length="474" mass="53485">MSFQGIQENQGSYFSQINDPEARANIEKLAKQCSATPDAVLVMLFSLMTIAKQDKAPVTPLASERVKVDLELERLADELMMETASERQIPKMRATSSKVSAVATLVTPPRDIELERLADELMLETNRPTLYDPRLNLSDFTRLEESNALSAINFLCHTKRGVSSKQLQGMYQFFTQEPKRFNKLLELGSPNQQFDLFLMAAEDDLQQRSPTLNQFVVFKESFFEFAFSEQRFEWVQIQNNEISSTLISEMLEFEAKIKSETLIEDLESFKQEKGDLYRKWIELNTAGSSSLKKSEALERWLAADARKTTYAKNGSFELFHINLIHRDLTRGEEGIQKPGVFRSGTVRIGGAGATALPPPGSKVLSMMNAYENWLMKELAMCSEGKKSIILTSAQAYQRLVALHPFENGNGRVSRLVMNQVLEKMGIPPSVLGNDVLDAVFTLQPKKPRHEGEAFVRKVFQGVKQSAELIYGSKI</sequence>
<dbReference type="InterPro" id="IPR036597">
    <property type="entry name" value="Fido-like_dom_sf"/>
</dbReference>
<gene>
    <name evidence="3" type="ORF">ELAC_0301</name>
</gene>
<proteinExistence type="predicted"/>
<evidence type="ECO:0000313" key="4">
    <source>
        <dbReference type="Proteomes" id="UP000220251"/>
    </source>
</evidence>
<feature type="active site" evidence="1">
    <location>
        <position position="403"/>
    </location>
</feature>
<feature type="domain" description="Fido" evidence="2">
    <location>
        <begin position="316"/>
        <end position="457"/>
    </location>
</feature>
<accession>A0A0H5DNC4</accession>
<dbReference type="AlphaFoldDB" id="A0A0H5DNC4"/>
<organism evidence="3 4">
    <name type="scientific">Estrella lausannensis</name>
    <dbReference type="NCBI Taxonomy" id="483423"/>
    <lineage>
        <taxon>Bacteria</taxon>
        <taxon>Pseudomonadati</taxon>
        <taxon>Chlamydiota</taxon>
        <taxon>Chlamydiia</taxon>
        <taxon>Parachlamydiales</taxon>
        <taxon>Candidatus Criblamydiaceae</taxon>
        <taxon>Estrella</taxon>
    </lineage>
</organism>
<dbReference type="PANTHER" id="PTHR13504">
    <property type="entry name" value="FIDO DOMAIN-CONTAINING PROTEIN DDB_G0283145"/>
    <property type="match status" value="1"/>
</dbReference>
<keyword evidence="4" id="KW-1185">Reference proteome</keyword>
<reference evidence="4" key="1">
    <citation type="submission" date="2015-06" db="EMBL/GenBank/DDBJ databases">
        <authorList>
            <person name="Bertelli C."/>
        </authorList>
    </citation>
    <scope>NUCLEOTIDE SEQUENCE [LARGE SCALE GENOMIC DNA]</scope>
    <source>
        <strain evidence="4">CRIB-30</strain>
    </source>
</reference>
<evidence type="ECO:0000313" key="3">
    <source>
        <dbReference type="EMBL" id="CRX37662.1"/>
    </source>
</evidence>
<dbReference type="RefSeq" id="WP_098037522.1">
    <property type="nucleotide sequence ID" value="NZ_CWGJ01000005.1"/>
</dbReference>
<dbReference type="Proteomes" id="UP000220251">
    <property type="component" value="Unassembled WGS sequence"/>
</dbReference>
<dbReference type="EMBL" id="CWGJ01000005">
    <property type="protein sequence ID" value="CRX37662.1"/>
    <property type="molecule type" value="Genomic_DNA"/>
</dbReference>
<dbReference type="Gene3D" id="1.10.3290.10">
    <property type="entry name" value="Fido-like domain"/>
    <property type="match status" value="1"/>
</dbReference>
<evidence type="ECO:0000259" key="2">
    <source>
        <dbReference type="PROSITE" id="PS51459"/>
    </source>
</evidence>